<evidence type="ECO:0000313" key="3">
    <source>
        <dbReference type="Proteomes" id="UP000324222"/>
    </source>
</evidence>
<proteinExistence type="predicted"/>
<reference evidence="2 3" key="1">
    <citation type="submission" date="2019-05" db="EMBL/GenBank/DDBJ databases">
        <title>Another draft genome of Portunus trituberculatus and its Hox gene families provides insights of decapod evolution.</title>
        <authorList>
            <person name="Jeong J.-H."/>
            <person name="Song I."/>
            <person name="Kim S."/>
            <person name="Choi T."/>
            <person name="Kim D."/>
            <person name="Ryu S."/>
            <person name="Kim W."/>
        </authorList>
    </citation>
    <scope>NUCLEOTIDE SEQUENCE [LARGE SCALE GENOMIC DNA]</scope>
    <source>
        <tissue evidence="2">Muscle</tissue>
    </source>
</reference>
<sequence length="47" mass="5329">MNMEMRHGTEGVNLLLLCFTCVYVFIQSSVLLPFVFTDRYTPAGGAW</sequence>
<protein>
    <submittedName>
        <fullName evidence="2">Uncharacterized protein</fullName>
    </submittedName>
</protein>
<dbReference type="Proteomes" id="UP000324222">
    <property type="component" value="Unassembled WGS sequence"/>
</dbReference>
<name>A0A5B7JE59_PORTR</name>
<evidence type="ECO:0000313" key="2">
    <source>
        <dbReference type="EMBL" id="MPC94492.1"/>
    </source>
</evidence>
<accession>A0A5B7JE59</accession>
<keyword evidence="1" id="KW-1133">Transmembrane helix</keyword>
<organism evidence="2 3">
    <name type="scientific">Portunus trituberculatus</name>
    <name type="common">Swimming crab</name>
    <name type="synonym">Neptunus trituberculatus</name>
    <dbReference type="NCBI Taxonomy" id="210409"/>
    <lineage>
        <taxon>Eukaryota</taxon>
        <taxon>Metazoa</taxon>
        <taxon>Ecdysozoa</taxon>
        <taxon>Arthropoda</taxon>
        <taxon>Crustacea</taxon>
        <taxon>Multicrustacea</taxon>
        <taxon>Malacostraca</taxon>
        <taxon>Eumalacostraca</taxon>
        <taxon>Eucarida</taxon>
        <taxon>Decapoda</taxon>
        <taxon>Pleocyemata</taxon>
        <taxon>Brachyura</taxon>
        <taxon>Eubrachyura</taxon>
        <taxon>Portunoidea</taxon>
        <taxon>Portunidae</taxon>
        <taxon>Portuninae</taxon>
        <taxon>Portunus</taxon>
    </lineage>
</organism>
<dbReference type="AlphaFoldDB" id="A0A5B7JE59"/>
<evidence type="ECO:0000256" key="1">
    <source>
        <dbReference type="SAM" id="Phobius"/>
    </source>
</evidence>
<keyword evidence="1" id="KW-0472">Membrane</keyword>
<keyword evidence="3" id="KW-1185">Reference proteome</keyword>
<comment type="caution">
    <text evidence="2">The sequence shown here is derived from an EMBL/GenBank/DDBJ whole genome shotgun (WGS) entry which is preliminary data.</text>
</comment>
<keyword evidence="1" id="KW-0812">Transmembrane</keyword>
<dbReference type="EMBL" id="VSRR010098786">
    <property type="protein sequence ID" value="MPC94492.1"/>
    <property type="molecule type" value="Genomic_DNA"/>
</dbReference>
<feature type="transmembrane region" description="Helical" evidence="1">
    <location>
        <begin position="12"/>
        <end position="36"/>
    </location>
</feature>
<gene>
    <name evidence="2" type="ORF">E2C01_089663</name>
</gene>